<dbReference type="GO" id="GO:0030246">
    <property type="term" value="F:carbohydrate binding"/>
    <property type="evidence" value="ECO:0007669"/>
    <property type="project" value="InterPro"/>
</dbReference>
<gene>
    <name evidence="4" type="ORF">DZC72_01095</name>
</gene>
<dbReference type="EMBL" id="QUSX01000001">
    <property type="protein sequence ID" value="RRQ49252.1"/>
    <property type="molecule type" value="Genomic_DNA"/>
</dbReference>
<name>A0A426RJV4_9FLAO</name>
<dbReference type="GO" id="GO:0016853">
    <property type="term" value="F:isomerase activity"/>
    <property type="evidence" value="ECO:0007669"/>
    <property type="project" value="InterPro"/>
</dbReference>
<dbReference type="GO" id="GO:0005975">
    <property type="term" value="P:carbohydrate metabolic process"/>
    <property type="evidence" value="ECO:0007669"/>
    <property type="project" value="InterPro"/>
</dbReference>
<reference evidence="5" key="1">
    <citation type="submission" date="2018-12" db="EMBL/GenBank/DDBJ databases">
        <title>Maribacter lutimaris sp. nov., isolated from marine sediment.</title>
        <authorList>
            <person name="Kim K.K."/>
        </authorList>
    </citation>
    <scope>NUCLEOTIDE SEQUENCE [LARGE SCALE GENOMIC DNA]</scope>
    <source>
        <strain evidence="5">PoM-212</strain>
    </source>
</reference>
<dbReference type="InterPro" id="IPR014718">
    <property type="entry name" value="GH-type_carb-bd"/>
</dbReference>
<protein>
    <submittedName>
        <fullName evidence="4">Aldose 1-epimerase</fullName>
    </submittedName>
</protein>
<organism evidence="4 5">
    <name type="scientific">Maribacter algicola</name>
    <dbReference type="NCBI Taxonomy" id="2498892"/>
    <lineage>
        <taxon>Bacteria</taxon>
        <taxon>Pseudomonadati</taxon>
        <taxon>Bacteroidota</taxon>
        <taxon>Flavobacteriia</taxon>
        <taxon>Flavobacteriales</taxon>
        <taxon>Flavobacteriaceae</taxon>
        <taxon>Maribacter</taxon>
    </lineage>
</organism>
<comment type="caution">
    <text evidence="4">The sequence shown here is derived from an EMBL/GenBank/DDBJ whole genome shotgun (WGS) entry which is preliminary data.</text>
</comment>
<keyword evidence="3" id="KW-0106">Calcium</keyword>
<keyword evidence="5" id="KW-1185">Reference proteome</keyword>
<dbReference type="InterPro" id="IPR011013">
    <property type="entry name" value="Gal_mutarotase_sf_dom"/>
</dbReference>
<proteinExistence type="predicted"/>
<dbReference type="InterPro" id="IPR008183">
    <property type="entry name" value="Aldose_1/G6P_1-epimerase"/>
</dbReference>
<sequence length="259" mass="29649">MTILTLPKQQVRIDQGELVGYLVDGHELIHKKGSPGWRNSDTEMFPIIGPTNEADFKVHTPKGEAVQDQHGLLRELKYELLEAADTKAVFEKRYQANTRIKNSKYPGKSTAPELFWPYDFNFKKSYHLKEDGLEICFEIEGEDGMPFMLGYHPAFSLTTEHPIIKSQKKEISIPEVMAVGSRALQVPNESSIILKDQLELTIKTEGFEHFMLWTEVPNMVCIEPITFYPYAVEQANLDAGFKYLNNSKPIVFRAFIHPK</sequence>
<dbReference type="AlphaFoldDB" id="A0A426RJV4"/>
<accession>A0A426RJV4</accession>
<dbReference type="SUPFAM" id="SSF74650">
    <property type="entry name" value="Galactose mutarotase-like"/>
    <property type="match status" value="1"/>
</dbReference>
<comment type="subunit">
    <text evidence="2">Monomer.</text>
</comment>
<dbReference type="OrthoDB" id="9795355at2"/>
<comment type="cofactor">
    <cofactor evidence="1">
        <name>Ca(2+)</name>
        <dbReference type="ChEBI" id="CHEBI:29108"/>
    </cofactor>
</comment>
<evidence type="ECO:0000256" key="3">
    <source>
        <dbReference type="ARBA" id="ARBA00022837"/>
    </source>
</evidence>
<evidence type="ECO:0000256" key="1">
    <source>
        <dbReference type="ARBA" id="ARBA00001913"/>
    </source>
</evidence>
<dbReference type="Pfam" id="PF01263">
    <property type="entry name" value="Aldose_epim"/>
    <property type="match status" value="1"/>
</dbReference>
<evidence type="ECO:0000313" key="5">
    <source>
        <dbReference type="Proteomes" id="UP000286990"/>
    </source>
</evidence>
<dbReference type="RefSeq" id="WP_125221085.1">
    <property type="nucleotide sequence ID" value="NZ_QUSX01000001.1"/>
</dbReference>
<dbReference type="Proteomes" id="UP000286990">
    <property type="component" value="Unassembled WGS sequence"/>
</dbReference>
<evidence type="ECO:0000313" key="4">
    <source>
        <dbReference type="EMBL" id="RRQ49252.1"/>
    </source>
</evidence>
<dbReference type="Gene3D" id="2.70.98.10">
    <property type="match status" value="1"/>
</dbReference>
<evidence type="ECO:0000256" key="2">
    <source>
        <dbReference type="ARBA" id="ARBA00011245"/>
    </source>
</evidence>